<feature type="domain" description="Nudix hydrolase" evidence="11">
    <location>
        <begin position="28"/>
        <end position="160"/>
    </location>
</feature>
<dbReference type="GO" id="GO:0009240">
    <property type="term" value="P:isopentenyl diphosphate biosynthetic process"/>
    <property type="evidence" value="ECO:0007669"/>
    <property type="project" value="TreeGrafter"/>
</dbReference>
<accession>A0A7R7EHJ6</accession>
<dbReference type="UniPathway" id="UPA00059">
    <property type="reaction ID" value="UER00104"/>
</dbReference>
<keyword evidence="8" id="KW-0414">Isoprene biosynthesis</keyword>
<evidence type="ECO:0000256" key="6">
    <source>
        <dbReference type="ARBA" id="ARBA00022842"/>
    </source>
</evidence>
<dbReference type="InterPro" id="IPR056375">
    <property type="entry name" value="Idi_bact"/>
</dbReference>
<dbReference type="AlphaFoldDB" id="A0A7R7EHJ6"/>
<keyword evidence="9 12" id="KW-0413">Isomerase</keyword>
<dbReference type="NCBIfam" id="NF002995">
    <property type="entry name" value="PRK03759.1"/>
    <property type="match status" value="1"/>
</dbReference>
<keyword evidence="5" id="KW-0479">Metal-binding</keyword>
<organism evidence="12 13">
    <name type="scientific">Anaeromicropila herbilytica</name>
    <dbReference type="NCBI Taxonomy" id="2785025"/>
    <lineage>
        <taxon>Bacteria</taxon>
        <taxon>Bacillati</taxon>
        <taxon>Bacillota</taxon>
        <taxon>Clostridia</taxon>
        <taxon>Lachnospirales</taxon>
        <taxon>Lachnospiraceae</taxon>
        <taxon>Anaeromicropila</taxon>
    </lineage>
</organism>
<dbReference type="InterPro" id="IPR011876">
    <property type="entry name" value="IsopentenylPP_isomerase_typ1"/>
</dbReference>
<evidence type="ECO:0000256" key="5">
    <source>
        <dbReference type="ARBA" id="ARBA00022723"/>
    </source>
</evidence>
<dbReference type="InterPro" id="IPR000086">
    <property type="entry name" value="NUDIX_hydrolase_dom"/>
</dbReference>
<evidence type="ECO:0000256" key="3">
    <source>
        <dbReference type="ARBA" id="ARBA00012057"/>
    </source>
</evidence>
<dbReference type="SUPFAM" id="SSF55811">
    <property type="entry name" value="Nudix"/>
    <property type="match status" value="1"/>
</dbReference>
<dbReference type="RefSeq" id="WP_271714632.1">
    <property type="nucleotide sequence ID" value="NZ_AP024169.1"/>
</dbReference>
<dbReference type="NCBIfam" id="TIGR02150">
    <property type="entry name" value="IPP_isom_1"/>
    <property type="match status" value="1"/>
</dbReference>
<dbReference type="PANTHER" id="PTHR10885">
    <property type="entry name" value="ISOPENTENYL-DIPHOSPHATE DELTA-ISOMERASE"/>
    <property type="match status" value="1"/>
</dbReference>
<evidence type="ECO:0000256" key="8">
    <source>
        <dbReference type="ARBA" id="ARBA00023229"/>
    </source>
</evidence>
<comment type="similarity">
    <text evidence="2">Belongs to the IPP isomerase type 1 family.</text>
</comment>
<evidence type="ECO:0000256" key="1">
    <source>
        <dbReference type="ARBA" id="ARBA00004826"/>
    </source>
</evidence>
<sequence>MTEYIIEVNQEDQELGQVEKMEAHRKGILHRAFSIFIFNSKNQLLLQKRNTNKYHSGGLWTNTCCSHPRVGEKLEDAVDRRLMEEMGFHCELSERFSFTYQVQLDHNLMEHEYDHVFIGRYEGNVLPDENEVEAYKWVDILELSEDLKANPHLYTFWFRSIYDKVMEHITLD</sequence>
<evidence type="ECO:0000259" key="11">
    <source>
        <dbReference type="PROSITE" id="PS51462"/>
    </source>
</evidence>
<dbReference type="Gene3D" id="3.90.79.10">
    <property type="entry name" value="Nucleoside Triphosphate Pyrophosphohydrolase"/>
    <property type="match status" value="1"/>
</dbReference>
<protein>
    <recommendedName>
        <fullName evidence="3 10">Isopentenyl-diphosphate delta-isomerase</fullName>
        <ecNumber evidence="3 10">5.3.3.2</ecNumber>
    </recommendedName>
</protein>
<dbReference type="EC" id="5.3.3.2" evidence="3 10"/>
<dbReference type="PROSITE" id="PS51462">
    <property type="entry name" value="NUDIX"/>
    <property type="match status" value="1"/>
</dbReference>
<dbReference type="CDD" id="cd02885">
    <property type="entry name" value="NUDIX_IPP_Isomerase"/>
    <property type="match status" value="1"/>
</dbReference>
<dbReference type="InterPro" id="IPR015797">
    <property type="entry name" value="NUDIX_hydrolase-like_dom_sf"/>
</dbReference>
<evidence type="ECO:0000256" key="4">
    <source>
        <dbReference type="ARBA" id="ARBA00022490"/>
    </source>
</evidence>
<evidence type="ECO:0000256" key="10">
    <source>
        <dbReference type="NCBIfam" id="TIGR02150"/>
    </source>
</evidence>
<evidence type="ECO:0000256" key="7">
    <source>
        <dbReference type="ARBA" id="ARBA00023211"/>
    </source>
</evidence>
<comment type="pathway">
    <text evidence="1">Isoprenoid biosynthesis; dimethylallyl diphosphate biosynthesis; dimethylallyl diphosphate from isopentenyl diphosphate: step 1/1.</text>
</comment>
<name>A0A7R7EHJ6_9FIRM</name>
<keyword evidence="6" id="KW-0460">Magnesium</keyword>
<keyword evidence="4" id="KW-0963">Cytoplasm</keyword>
<dbReference type="GO" id="GO:0004452">
    <property type="term" value="F:isopentenyl-diphosphate delta-isomerase activity"/>
    <property type="evidence" value="ECO:0007669"/>
    <property type="project" value="UniProtKB-UniRule"/>
</dbReference>
<dbReference type="Pfam" id="PF00293">
    <property type="entry name" value="NUDIX"/>
    <property type="match status" value="1"/>
</dbReference>
<dbReference type="HAMAP" id="MF_00202">
    <property type="entry name" value="Idi"/>
    <property type="match status" value="1"/>
</dbReference>
<keyword evidence="13" id="KW-1185">Reference proteome</keyword>
<evidence type="ECO:0000313" key="13">
    <source>
        <dbReference type="Proteomes" id="UP000595897"/>
    </source>
</evidence>
<dbReference type="Proteomes" id="UP000595897">
    <property type="component" value="Chromosome"/>
</dbReference>
<dbReference type="KEGG" id="ahb:bsdtb5_06450"/>
<dbReference type="PANTHER" id="PTHR10885:SF0">
    <property type="entry name" value="ISOPENTENYL-DIPHOSPHATE DELTA-ISOMERASE"/>
    <property type="match status" value="1"/>
</dbReference>
<reference evidence="12 13" key="1">
    <citation type="submission" date="2020-11" db="EMBL/GenBank/DDBJ databases">
        <title>Draft genome sequencing of a Lachnospiraceae strain isolated from anoxic soil subjected to BSD treatment.</title>
        <authorList>
            <person name="Uek A."/>
            <person name="Tonouchi A."/>
        </authorList>
    </citation>
    <scope>NUCLEOTIDE SEQUENCE [LARGE SCALE GENOMIC DNA]</scope>
    <source>
        <strain evidence="12 13">TB5</strain>
    </source>
</reference>
<dbReference type="GO" id="GO:0050992">
    <property type="term" value="P:dimethylallyl diphosphate biosynthetic process"/>
    <property type="evidence" value="ECO:0007669"/>
    <property type="project" value="UniProtKB-UniPathway"/>
</dbReference>
<dbReference type="PIRSF" id="PIRSF018427">
    <property type="entry name" value="Isopntndiph_ism"/>
    <property type="match status" value="1"/>
</dbReference>
<evidence type="ECO:0000313" key="12">
    <source>
        <dbReference type="EMBL" id="BCN29350.1"/>
    </source>
</evidence>
<gene>
    <name evidence="12" type="primary">idi</name>
    <name evidence="12" type="ORF">bsdtb5_06450</name>
</gene>
<dbReference type="GO" id="GO:0046872">
    <property type="term" value="F:metal ion binding"/>
    <property type="evidence" value="ECO:0007669"/>
    <property type="project" value="UniProtKB-KW"/>
</dbReference>
<dbReference type="EMBL" id="AP024169">
    <property type="protein sequence ID" value="BCN29350.1"/>
    <property type="molecule type" value="Genomic_DNA"/>
</dbReference>
<proteinExistence type="inferred from homology"/>
<evidence type="ECO:0000256" key="9">
    <source>
        <dbReference type="ARBA" id="ARBA00023235"/>
    </source>
</evidence>
<evidence type="ECO:0000256" key="2">
    <source>
        <dbReference type="ARBA" id="ARBA00007579"/>
    </source>
</evidence>
<keyword evidence="7" id="KW-0464">Manganese</keyword>
<dbReference type="GO" id="GO:0005737">
    <property type="term" value="C:cytoplasm"/>
    <property type="evidence" value="ECO:0007669"/>
    <property type="project" value="TreeGrafter"/>
</dbReference>